<evidence type="ECO:0000313" key="1">
    <source>
        <dbReference type="Proteomes" id="UP000095286"/>
    </source>
</evidence>
<proteinExistence type="predicted"/>
<evidence type="ECO:0000313" key="2">
    <source>
        <dbReference type="WBParaSite" id="RSKR_0000355100.1"/>
    </source>
</evidence>
<protein>
    <submittedName>
        <fullName evidence="2">Cytohesin-1</fullName>
    </submittedName>
</protein>
<sequence length="403" mass="46728">MIGFNVNDLSPEELQALSAMAKKKGKLLEDIQRIKEEMEQIEGQIEALDVEDDDLASRTKQVIIGRKKFSNNPKKGMEYLFEHNLVNKSAVDVAEYLYNGEGLSKTAIGEYLGEKADFNLEVLDLFVKRHEFSSKLLVDALRHFLWSFRLPGESQKIDRMMEMFAQRYCDQNPSVFSHPDVCYMLSFSIIMLNTCLHNPSVKEKITVDQFVSMNRGINENKDLPRDLLVSLYESIKSEPFKIPDDESDDLMHTFFNPDREGFLWKKGFYKSWKKRWFILNDKCLYYFENTGDKKPRGIIPLENVKVRLIEDKSRPHVFEIFSNNSETIKACKTDVDGRVNESKHTTYRMSTSTAEEMHTWINAIQRSINNDPFFDMLQLRKRRMIGTISDSSIGGESSNASLQ</sequence>
<reference evidence="2" key="1">
    <citation type="submission" date="2016-11" db="UniProtKB">
        <authorList>
            <consortium name="WormBaseParasite"/>
        </authorList>
    </citation>
    <scope>IDENTIFICATION</scope>
    <source>
        <strain evidence="2">KR3021</strain>
    </source>
</reference>
<dbReference type="WBParaSite" id="RSKR_0000355100.1">
    <property type="protein sequence ID" value="RSKR_0000355100.1"/>
    <property type="gene ID" value="RSKR_0000355100"/>
</dbReference>
<name>A0AC35TS48_9BILA</name>
<dbReference type="Proteomes" id="UP000095286">
    <property type="component" value="Unplaced"/>
</dbReference>
<organism evidence="1 2">
    <name type="scientific">Rhabditophanes sp. KR3021</name>
    <dbReference type="NCBI Taxonomy" id="114890"/>
    <lineage>
        <taxon>Eukaryota</taxon>
        <taxon>Metazoa</taxon>
        <taxon>Ecdysozoa</taxon>
        <taxon>Nematoda</taxon>
        <taxon>Chromadorea</taxon>
        <taxon>Rhabditida</taxon>
        <taxon>Tylenchina</taxon>
        <taxon>Panagrolaimomorpha</taxon>
        <taxon>Strongyloidoidea</taxon>
        <taxon>Alloionematidae</taxon>
        <taxon>Rhabditophanes</taxon>
    </lineage>
</organism>
<accession>A0AC35TS48</accession>